<name>A0A8T0RX30_PANVG</name>
<feature type="region of interest" description="Disordered" evidence="1">
    <location>
        <begin position="198"/>
        <end position="298"/>
    </location>
</feature>
<accession>A0A8T0RX30</accession>
<protein>
    <submittedName>
        <fullName evidence="2">Uncharacterized protein</fullName>
    </submittedName>
</protein>
<dbReference type="Proteomes" id="UP000823388">
    <property type="component" value="Chromosome 5N"/>
</dbReference>
<feature type="compositionally biased region" description="Low complexity" evidence="1">
    <location>
        <begin position="122"/>
        <end position="136"/>
    </location>
</feature>
<feature type="compositionally biased region" description="Basic and acidic residues" evidence="1">
    <location>
        <begin position="216"/>
        <end position="227"/>
    </location>
</feature>
<feature type="compositionally biased region" description="Gly residues" evidence="1">
    <location>
        <begin position="198"/>
        <end position="210"/>
    </location>
</feature>
<keyword evidence="3" id="KW-1185">Reference proteome</keyword>
<dbReference type="AlphaFoldDB" id="A0A8T0RX30"/>
<evidence type="ECO:0000313" key="2">
    <source>
        <dbReference type="EMBL" id="KAG2590090.1"/>
    </source>
</evidence>
<proteinExistence type="predicted"/>
<feature type="compositionally biased region" description="Basic and acidic residues" evidence="1">
    <location>
        <begin position="155"/>
        <end position="166"/>
    </location>
</feature>
<feature type="compositionally biased region" description="Low complexity" evidence="1">
    <location>
        <begin position="259"/>
        <end position="270"/>
    </location>
</feature>
<feature type="compositionally biased region" description="Low complexity" evidence="1">
    <location>
        <begin position="338"/>
        <end position="355"/>
    </location>
</feature>
<gene>
    <name evidence="2" type="ORF">PVAP13_5NG314825</name>
</gene>
<feature type="region of interest" description="Disordered" evidence="1">
    <location>
        <begin position="312"/>
        <end position="363"/>
    </location>
</feature>
<organism evidence="2 3">
    <name type="scientific">Panicum virgatum</name>
    <name type="common">Blackwell switchgrass</name>
    <dbReference type="NCBI Taxonomy" id="38727"/>
    <lineage>
        <taxon>Eukaryota</taxon>
        <taxon>Viridiplantae</taxon>
        <taxon>Streptophyta</taxon>
        <taxon>Embryophyta</taxon>
        <taxon>Tracheophyta</taxon>
        <taxon>Spermatophyta</taxon>
        <taxon>Magnoliopsida</taxon>
        <taxon>Liliopsida</taxon>
        <taxon>Poales</taxon>
        <taxon>Poaceae</taxon>
        <taxon>PACMAD clade</taxon>
        <taxon>Panicoideae</taxon>
        <taxon>Panicodae</taxon>
        <taxon>Paniceae</taxon>
        <taxon>Panicinae</taxon>
        <taxon>Panicum</taxon>
        <taxon>Panicum sect. Hiantes</taxon>
    </lineage>
</organism>
<comment type="caution">
    <text evidence="2">The sequence shown here is derived from an EMBL/GenBank/DDBJ whole genome shotgun (WGS) entry which is preliminary data.</text>
</comment>
<reference evidence="2" key="1">
    <citation type="submission" date="2020-05" db="EMBL/GenBank/DDBJ databases">
        <title>WGS assembly of Panicum virgatum.</title>
        <authorList>
            <person name="Lovell J.T."/>
            <person name="Jenkins J."/>
            <person name="Shu S."/>
            <person name="Juenger T.E."/>
            <person name="Schmutz J."/>
        </authorList>
    </citation>
    <scope>NUCLEOTIDE SEQUENCE</scope>
    <source>
        <strain evidence="2">AP13</strain>
    </source>
</reference>
<feature type="compositionally biased region" description="Basic and acidic residues" evidence="1">
    <location>
        <begin position="54"/>
        <end position="72"/>
    </location>
</feature>
<evidence type="ECO:0000256" key="1">
    <source>
        <dbReference type="SAM" id="MobiDB-lite"/>
    </source>
</evidence>
<evidence type="ECO:0000313" key="3">
    <source>
        <dbReference type="Proteomes" id="UP000823388"/>
    </source>
</evidence>
<feature type="region of interest" description="Disordered" evidence="1">
    <location>
        <begin position="1"/>
        <end position="185"/>
    </location>
</feature>
<dbReference type="EMBL" id="CM029046">
    <property type="protein sequence ID" value="KAG2590090.1"/>
    <property type="molecule type" value="Genomic_DNA"/>
</dbReference>
<sequence>MPGRTPNLAGQRTPATRLCGAGPTHPRASPNCPVQGREGGAGGGRRMQASVWTEGRRRRESKEGARRSEESRRRRVAGGGRRTEEGGRGSSPWTPRRASAPPWTPRSPWHLLGCHGRRSRTGGAPASAGFGATAAVGEEEGGGTSAELALQWREAAGERRTGEGGHRARPAARRSEAELGHGLRRAPRATAELALVAGGDGCGVPVGGQWPGRTGRKPELEVGRRGGEPVSWHGRLPPRAGPAAERRKCCRAPPPPPNAAATASRRPAAAAERRARGRASTSNAALRGPPPPCPWPAVVLAGARRGHAVCPAPAQAQFGRGDRASPVRPWPPREPSSAAATGTATQGRQSSIRGSARGGGGGA</sequence>